<protein>
    <recommendedName>
        <fullName evidence="3">Transposase</fullName>
    </recommendedName>
</protein>
<gene>
    <name evidence="1" type="ORF">JR050_15960</name>
</gene>
<name>A0ABS2DKZ0_9BACI</name>
<comment type="caution">
    <text evidence="1">The sequence shown here is derived from an EMBL/GenBank/DDBJ whole genome shotgun (WGS) entry which is preliminary data.</text>
</comment>
<evidence type="ECO:0000313" key="1">
    <source>
        <dbReference type="EMBL" id="MBM6619164.1"/>
    </source>
</evidence>
<accession>A0ABS2DKZ0</accession>
<organism evidence="1 2">
    <name type="scientific">Bacillus suaedaesalsae</name>
    <dbReference type="NCBI Taxonomy" id="2810349"/>
    <lineage>
        <taxon>Bacteria</taxon>
        <taxon>Bacillati</taxon>
        <taxon>Bacillota</taxon>
        <taxon>Bacilli</taxon>
        <taxon>Bacillales</taxon>
        <taxon>Bacillaceae</taxon>
        <taxon>Bacillus</taxon>
    </lineage>
</organism>
<evidence type="ECO:0008006" key="3">
    <source>
        <dbReference type="Google" id="ProtNLM"/>
    </source>
</evidence>
<sequence length="65" mass="7845">MNRELKLALSTFVRKEEKYSTSSFGLYKIIIEMHKMKEKILKNIKKPYYRARGVDLLQHISENVW</sequence>
<dbReference type="Proteomes" id="UP001518925">
    <property type="component" value="Unassembled WGS sequence"/>
</dbReference>
<proteinExistence type="predicted"/>
<dbReference type="RefSeq" id="WP_204204517.1">
    <property type="nucleotide sequence ID" value="NZ_JAFELM010000039.1"/>
</dbReference>
<evidence type="ECO:0000313" key="2">
    <source>
        <dbReference type="Proteomes" id="UP001518925"/>
    </source>
</evidence>
<keyword evidence="2" id="KW-1185">Reference proteome</keyword>
<dbReference type="EMBL" id="JAFELM010000039">
    <property type="protein sequence ID" value="MBM6619164.1"/>
    <property type="molecule type" value="Genomic_DNA"/>
</dbReference>
<reference evidence="1 2" key="1">
    <citation type="submission" date="2021-02" db="EMBL/GenBank/DDBJ databases">
        <title>Bacillus sp. RD4P76, an endophyte from a halophyte.</title>
        <authorList>
            <person name="Sun J.-Q."/>
        </authorList>
    </citation>
    <scope>NUCLEOTIDE SEQUENCE [LARGE SCALE GENOMIC DNA]</scope>
    <source>
        <strain evidence="1 2">RD4P76</strain>
    </source>
</reference>